<organism evidence="1 2">
    <name type="scientific">Melipona quadrifasciata</name>
    <dbReference type="NCBI Taxonomy" id="166423"/>
    <lineage>
        <taxon>Eukaryota</taxon>
        <taxon>Metazoa</taxon>
        <taxon>Ecdysozoa</taxon>
        <taxon>Arthropoda</taxon>
        <taxon>Hexapoda</taxon>
        <taxon>Insecta</taxon>
        <taxon>Pterygota</taxon>
        <taxon>Neoptera</taxon>
        <taxon>Endopterygota</taxon>
        <taxon>Hymenoptera</taxon>
        <taxon>Apocrita</taxon>
        <taxon>Aculeata</taxon>
        <taxon>Apoidea</taxon>
        <taxon>Anthophila</taxon>
        <taxon>Apidae</taxon>
        <taxon>Melipona</taxon>
    </lineage>
</organism>
<dbReference type="EMBL" id="KQ435922">
    <property type="protein sequence ID" value="KOX68615.1"/>
    <property type="molecule type" value="Genomic_DNA"/>
</dbReference>
<proteinExistence type="predicted"/>
<evidence type="ECO:0000313" key="1">
    <source>
        <dbReference type="EMBL" id="KOX68615.1"/>
    </source>
</evidence>
<name>A0A0M8ZPT3_9HYME</name>
<reference evidence="1 2" key="1">
    <citation type="submission" date="2015-07" db="EMBL/GenBank/DDBJ databases">
        <title>The genome of Melipona quadrifasciata.</title>
        <authorList>
            <person name="Pan H."/>
            <person name="Kapheim K."/>
        </authorList>
    </citation>
    <scope>NUCLEOTIDE SEQUENCE [LARGE SCALE GENOMIC DNA]</scope>
    <source>
        <strain evidence="1">0111107301</strain>
        <tissue evidence="1">Whole body</tissue>
    </source>
</reference>
<sequence length="88" mass="9597">MRPRCCTALLITVHKSRKVNIPLEVLPGKFQVTNCNGNPGSRGYSRKLGNRLVAVALLERVSNKGRSSMAVLLTILLPIYAAPLPSQQ</sequence>
<keyword evidence="2" id="KW-1185">Reference proteome</keyword>
<gene>
    <name evidence="1" type="ORF">WN51_04101</name>
</gene>
<dbReference type="Proteomes" id="UP000053105">
    <property type="component" value="Unassembled WGS sequence"/>
</dbReference>
<protein>
    <submittedName>
        <fullName evidence="1">Uncharacterized protein</fullName>
    </submittedName>
</protein>
<accession>A0A0M8ZPT3</accession>
<evidence type="ECO:0000313" key="2">
    <source>
        <dbReference type="Proteomes" id="UP000053105"/>
    </source>
</evidence>
<dbReference type="AlphaFoldDB" id="A0A0M8ZPT3"/>